<feature type="transmembrane region" description="Helical" evidence="6">
    <location>
        <begin position="360"/>
        <end position="377"/>
    </location>
</feature>
<keyword evidence="5 6" id="KW-0472">Membrane</keyword>
<evidence type="ECO:0000313" key="8">
    <source>
        <dbReference type="Proteomes" id="UP000694865"/>
    </source>
</evidence>
<dbReference type="Pfam" id="PF00375">
    <property type="entry name" value="SDF"/>
    <property type="match status" value="1"/>
</dbReference>
<feature type="coiled-coil region" evidence="7">
    <location>
        <begin position="429"/>
        <end position="460"/>
    </location>
</feature>
<evidence type="ECO:0000256" key="2">
    <source>
        <dbReference type="ARBA" id="ARBA00022448"/>
    </source>
</evidence>
<dbReference type="InterPro" id="IPR050746">
    <property type="entry name" value="DAACS"/>
</dbReference>
<evidence type="ECO:0000256" key="4">
    <source>
        <dbReference type="ARBA" id="ARBA00022989"/>
    </source>
</evidence>
<feature type="transmembrane region" description="Helical" evidence="6">
    <location>
        <begin position="19"/>
        <end position="38"/>
    </location>
</feature>
<keyword evidence="2 6" id="KW-0813">Transport</keyword>
<dbReference type="GeneID" id="102804903"/>
<dbReference type="InterPro" id="IPR001991">
    <property type="entry name" value="Na-dicarboxylate_symporter"/>
</dbReference>
<evidence type="ECO:0000256" key="5">
    <source>
        <dbReference type="ARBA" id="ARBA00023136"/>
    </source>
</evidence>
<evidence type="ECO:0000256" key="7">
    <source>
        <dbReference type="SAM" id="Coils"/>
    </source>
</evidence>
<reference evidence="9" key="1">
    <citation type="submission" date="2025-08" db="UniProtKB">
        <authorList>
            <consortium name="RefSeq"/>
        </authorList>
    </citation>
    <scope>IDENTIFICATION</scope>
    <source>
        <tissue evidence="9">Testes</tissue>
    </source>
</reference>
<accession>A0ABM0MRR5</accession>
<feature type="transmembrane region" description="Helical" evidence="6">
    <location>
        <begin position="77"/>
        <end position="99"/>
    </location>
</feature>
<dbReference type="Proteomes" id="UP000694865">
    <property type="component" value="Unplaced"/>
</dbReference>
<organism evidence="8 9">
    <name type="scientific">Saccoglossus kowalevskii</name>
    <name type="common">Acorn worm</name>
    <dbReference type="NCBI Taxonomy" id="10224"/>
    <lineage>
        <taxon>Eukaryota</taxon>
        <taxon>Metazoa</taxon>
        <taxon>Hemichordata</taxon>
        <taxon>Enteropneusta</taxon>
        <taxon>Harrimaniidae</taxon>
        <taxon>Saccoglossus</taxon>
    </lineage>
</organism>
<dbReference type="PANTHER" id="PTHR11958:SF99">
    <property type="entry name" value="SODIUM-DEPENDENT EXCITATORY AMINO ACID TRANSPORTER GLT-6-RELATED"/>
    <property type="match status" value="1"/>
</dbReference>
<comment type="similarity">
    <text evidence="6">Belongs to the dicarboxylate/amino acid:cation symporter (DAACS) (TC 2.A.23) family.</text>
</comment>
<feature type="transmembrane region" description="Helical" evidence="6">
    <location>
        <begin position="215"/>
        <end position="236"/>
    </location>
</feature>
<sequence length="482" mass="52232">MATIECSGTCCKKWILDNLLLILTLVGVIVGFILVPILQSLYSLLVVGTTFHEQLTIFKATASLEPRSNGKMSGISFGFMVCMVFLAVTVGIVLCLVIQPGKINSDITDDDYKPAYYETQDVIADLLRNMITDNIVKACLQSIYTAYTFEETNSTDTNTTELQVASKSSEYGSGTNLLGVLIFSAAFGAAMCVQKEETRAMFNFMWALRTISLKILTVFLWCLPIGTASLICTSLLGVDDITAVWESLGKFVGTVIAGLAIHAFITLSLTFFIVTRQNPYVFQFRCLKAIVMAMITKTNAATLPVIFKVCEVNNNIHKTVSNYVVPLNVSFKSDGSAVFIVSGAMWLAQSENMQLNAGQVITMGIVAWVMGLSLPAVPSASLVAIVTVCSSVGVPSYNIGLLISMEWLLDSLRTGVNCISHCSCAGIVNSIMADTIESAESELEKLKAVEEHDLEDLKQSGVVNLAINKDGETAGSFRQYTQ</sequence>
<gene>
    <name evidence="9" type="primary">LOC102804903</name>
</gene>
<keyword evidence="7" id="KW-0175">Coiled coil</keyword>
<dbReference type="PRINTS" id="PR00173">
    <property type="entry name" value="EDTRNSPORT"/>
</dbReference>
<feature type="transmembrane region" description="Helical" evidence="6">
    <location>
        <begin position="383"/>
        <end position="403"/>
    </location>
</feature>
<comment type="subcellular location">
    <subcellularLocation>
        <location evidence="1 6">Membrane</location>
        <topology evidence="1 6">Multi-pass membrane protein</topology>
    </subcellularLocation>
</comment>
<keyword evidence="3 6" id="KW-0812">Transmembrane</keyword>
<protein>
    <recommendedName>
        <fullName evidence="6">Amino acid transporter</fullName>
    </recommendedName>
</protein>
<keyword evidence="6" id="KW-0769">Symport</keyword>
<feature type="transmembrane region" description="Helical" evidence="6">
    <location>
        <begin position="251"/>
        <end position="274"/>
    </location>
</feature>
<keyword evidence="4 6" id="KW-1133">Transmembrane helix</keyword>
<evidence type="ECO:0000256" key="6">
    <source>
        <dbReference type="RuleBase" id="RU361216"/>
    </source>
</evidence>
<dbReference type="RefSeq" id="XP_006822706.1">
    <property type="nucleotide sequence ID" value="XM_006822643.1"/>
</dbReference>
<dbReference type="SUPFAM" id="SSF118215">
    <property type="entry name" value="Proton glutamate symport protein"/>
    <property type="match status" value="1"/>
</dbReference>
<evidence type="ECO:0000256" key="3">
    <source>
        <dbReference type="ARBA" id="ARBA00022692"/>
    </source>
</evidence>
<evidence type="ECO:0000313" key="9">
    <source>
        <dbReference type="RefSeq" id="XP_006822706.1"/>
    </source>
</evidence>
<dbReference type="PANTHER" id="PTHR11958">
    <property type="entry name" value="SODIUM/DICARBOXYLATE SYMPORTER-RELATED"/>
    <property type="match status" value="1"/>
</dbReference>
<evidence type="ECO:0000256" key="1">
    <source>
        <dbReference type="ARBA" id="ARBA00004141"/>
    </source>
</evidence>
<proteinExistence type="inferred from homology"/>
<keyword evidence="8" id="KW-1185">Reference proteome</keyword>
<dbReference type="InterPro" id="IPR036458">
    <property type="entry name" value="Na:dicarbo_symporter_sf"/>
</dbReference>
<name>A0ABM0MRR5_SACKO</name>
<dbReference type="Gene3D" id="1.10.3860.10">
    <property type="entry name" value="Sodium:dicarboxylate symporter"/>
    <property type="match status" value="1"/>
</dbReference>